<dbReference type="PANTHER" id="PTHR34308:SF1">
    <property type="entry name" value="COBALAMIN BIOSYNTHESIS PROTEIN CBIB"/>
    <property type="match status" value="1"/>
</dbReference>
<evidence type="ECO:0000256" key="8">
    <source>
        <dbReference type="ARBA" id="ARBA00023136"/>
    </source>
</evidence>
<comment type="similarity">
    <text evidence="3 9">Belongs to the CobD/CbiB family.</text>
</comment>
<comment type="function">
    <text evidence="9">Converts cobyric acid to cobinamide by the addition of aminopropanol on the F carboxylic group.</text>
</comment>
<organism evidence="10 11">
    <name type="scientific">Salinithrix halophila</name>
    <dbReference type="NCBI Taxonomy" id="1485204"/>
    <lineage>
        <taxon>Bacteria</taxon>
        <taxon>Bacillati</taxon>
        <taxon>Bacillota</taxon>
        <taxon>Bacilli</taxon>
        <taxon>Bacillales</taxon>
        <taxon>Thermoactinomycetaceae</taxon>
        <taxon>Salinithrix</taxon>
    </lineage>
</organism>
<gene>
    <name evidence="10" type="primary">cbiB</name>
    <name evidence="9" type="synonym">cobD</name>
    <name evidence="10" type="ORF">ACFOUO_05280</name>
</gene>
<evidence type="ECO:0000256" key="1">
    <source>
        <dbReference type="ARBA" id="ARBA00004651"/>
    </source>
</evidence>
<accession>A0ABV8JCK7</accession>
<dbReference type="Proteomes" id="UP001595843">
    <property type="component" value="Unassembled WGS sequence"/>
</dbReference>
<evidence type="ECO:0000313" key="11">
    <source>
        <dbReference type="Proteomes" id="UP001595843"/>
    </source>
</evidence>
<dbReference type="PANTHER" id="PTHR34308">
    <property type="entry name" value="COBALAMIN BIOSYNTHESIS PROTEIN CBIB"/>
    <property type="match status" value="1"/>
</dbReference>
<dbReference type="InterPro" id="IPR004485">
    <property type="entry name" value="Cobalamin_biosynth_CobD/CbiB"/>
</dbReference>
<dbReference type="EMBL" id="JBHSAP010000007">
    <property type="protein sequence ID" value="MFC4076220.1"/>
    <property type="molecule type" value="Genomic_DNA"/>
</dbReference>
<dbReference type="Pfam" id="PF03186">
    <property type="entry name" value="CobD_Cbib"/>
    <property type="match status" value="1"/>
</dbReference>
<evidence type="ECO:0000313" key="10">
    <source>
        <dbReference type="EMBL" id="MFC4076220.1"/>
    </source>
</evidence>
<evidence type="ECO:0000256" key="7">
    <source>
        <dbReference type="ARBA" id="ARBA00022989"/>
    </source>
</evidence>
<dbReference type="HAMAP" id="MF_00024">
    <property type="entry name" value="CobD_CbiB"/>
    <property type="match status" value="1"/>
</dbReference>
<evidence type="ECO:0000256" key="6">
    <source>
        <dbReference type="ARBA" id="ARBA00022692"/>
    </source>
</evidence>
<comment type="pathway">
    <text evidence="2 9">Cofactor biosynthesis; adenosylcobalamin biosynthesis.</text>
</comment>
<evidence type="ECO:0000256" key="4">
    <source>
        <dbReference type="ARBA" id="ARBA00022475"/>
    </source>
</evidence>
<proteinExistence type="inferred from homology"/>
<keyword evidence="7 9" id="KW-1133">Transmembrane helix</keyword>
<comment type="subcellular location">
    <subcellularLocation>
        <location evidence="1 9">Cell membrane</location>
        <topology evidence="1 9">Multi-pass membrane protein</topology>
    </subcellularLocation>
</comment>
<keyword evidence="5 9" id="KW-0169">Cobalamin biosynthesis</keyword>
<evidence type="ECO:0000256" key="3">
    <source>
        <dbReference type="ARBA" id="ARBA00006263"/>
    </source>
</evidence>
<dbReference type="RefSeq" id="WP_380703263.1">
    <property type="nucleotide sequence ID" value="NZ_JBHSAP010000007.1"/>
</dbReference>
<feature type="transmembrane region" description="Helical" evidence="9">
    <location>
        <begin position="57"/>
        <end position="81"/>
    </location>
</feature>
<keyword evidence="6 9" id="KW-0812">Transmembrane</keyword>
<protein>
    <recommendedName>
        <fullName evidence="9">Cobalamin biosynthesis protein CobD</fullName>
    </recommendedName>
</protein>
<comment type="caution">
    <text evidence="9">Lacks conserved residue(s) required for the propagation of feature annotation.</text>
</comment>
<keyword evidence="11" id="KW-1185">Reference proteome</keyword>
<sequence length="323" mass="35032">MTASMLVLAVLLDRWIGDPRWLPHPVIGMGWLITRVESMLRRMAAAFRLKGKWPLRLVGCLFPLTVVGIVYGLAVGLVGWVTGFSVWVGWVLEIILIATTIASKGLAEAGMDIFRALTQRDLPKARASLAMVVGRDTEHLDEPEVVRGAVETVAENIVDAVTSPLFFAAFGGAPLALAYRAVNTLDSMVGYKNERYLHLGWASARLDDLANWLPARLTLPAMLAALRFAGASPAKAWRIVRRDAAGHPSPNSGITEAAMAGGLGIQLGGTNHYQGRVSYRARLGDPCRPRERQDIDAAVQVLYGTTAVYVAGLSLLVYWFPMG</sequence>
<reference evidence="11" key="1">
    <citation type="journal article" date="2019" name="Int. J. Syst. Evol. Microbiol.">
        <title>The Global Catalogue of Microorganisms (GCM) 10K type strain sequencing project: providing services to taxonomists for standard genome sequencing and annotation.</title>
        <authorList>
            <consortium name="The Broad Institute Genomics Platform"/>
            <consortium name="The Broad Institute Genome Sequencing Center for Infectious Disease"/>
            <person name="Wu L."/>
            <person name="Ma J."/>
        </authorList>
    </citation>
    <scope>NUCLEOTIDE SEQUENCE [LARGE SCALE GENOMIC DNA]</scope>
    <source>
        <strain evidence="11">IBRC-M 10813</strain>
    </source>
</reference>
<name>A0ABV8JCK7_9BACL</name>
<dbReference type="NCBIfam" id="TIGR00380">
    <property type="entry name" value="cobal_cbiB"/>
    <property type="match status" value="1"/>
</dbReference>
<evidence type="ECO:0000256" key="5">
    <source>
        <dbReference type="ARBA" id="ARBA00022573"/>
    </source>
</evidence>
<evidence type="ECO:0000256" key="9">
    <source>
        <dbReference type="HAMAP-Rule" id="MF_00024"/>
    </source>
</evidence>
<feature type="transmembrane region" description="Helical" evidence="9">
    <location>
        <begin position="87"/>
        <end position="107"/>
    </location>
</feature>
<evidence type="ECO:0000256" key="2">
    <source>
        <dbReference type="ARBA" id="ARBA00004953"/>
    </source>
</evidence>
<keyword evidence="4 9" id="KW-1003">Cell membrane</keyword>
<feature type="transmembrane region" description="Helical" evidence="9">
    <location>
        <begin position="298"/>
        <end position="320"/>
    </location>
</feature>
<comment type="caution">
    <text evidence="10">The sequence shown here is derived from an EMBL/GenBank/DDBJ whole genome shotgun (WGS) entry which is preliminary data.</text>
</comment>
<keyword evidence="8 9" id="KW-0472">Membrane</keyword>